<sequence length="865" mass="97913">MALGLDKTIEEIAEEIGPIYFPQPTMTPEAEIYEREEVDPTDPINADFTEWEMEAAIAKGRTKSTPGPDLVSGSMLRNLPEGARTQLLKLINDVWRRGELPAEWKLSWVSPIPKAGKASNVPENTRPISLTSVLCKVMERMVLARLDWITEEKGTYHPAQTGFRKHLGTHDSLELIRQGVTRLPVAHYQVRIMVAVDVRKAYDSLPHATVIASLKSQGIRGRVLNFVKSFLEDRRYAIKVGKHLGAVKANNVGVPQGSVLSPALFNLAMAPLLWELHEVAGLHFTVYADDVTIWTNRGHHSEQRKTIQEGLDTIERFLRRVGLTPSPEKTKYLIFGKGAPAAVALTFDGKPIEKTDEHTVLGVTVNVTKNATSWIRRMEKTWKQGTSIVRRIAHRLGGAGEAVARTLIQSLLVSRVMYGIRYYHLGKRDMARLERLLNDARRCVAGLPRNVELTKLHECVPFPSFNDLREQQEQAYELKLMHTRPGREIAKLLGRNFGDLPDFPTQLAPWERAAVVSTVPIPKKMGAEQPERRRRYADKHLREVEEMVKNNPEATVVYYVDAAADEESLTAAAGINLRGVGTWAVPLEAETPDDAEAQAILTAVKHAYAEADKKRRDNEDRKKPTTVLIFTDSQEVLRACKEYRLASPTVREIMKTAIRAREHHGIRLQLRWVPGHSGVEGNEAAHVAAREHKRFLLSSANGPLRQRGAEISNGYRELTAKAKAKLKKEMRIRLPQEPYPIPTRGLRRYQTVLLRRVRTGSAITPYLLKKWADEKKKRNDPEFVTEPPSCNHCKKPTRPDVAHLLWECEHFKKEREEAIATLKDEERPGDLGAWIRPPEEDVETRLRVLRSVVFYMEKTGLSQSF</sequence>
<name>A0AC60Q2N3_IXOPE</name>
<keyword evidence="2" id="KW-1185">Reference proteome</keyword>
<accession>A0AC60Q2N3</accession>
<organism evidence="1 2">
    <name type="scientific">Ixodes persulcatus</name>
    <name type="common">Taiga tick</name>
    <dbReference type="NCBI Taxonomy" id="34615"/>
    <lineage>
        <taxon>Eukaryota</taxon>
        <taxon>Metazoa</taxon>
        <taxon>Ecdysozoa</taxon>
        <taxon>Arthropoda</taxon>
        <taxon>Chelicerata</taxon>
        <taxon>Arachnida</taxon>
        <taxon>Acari</taxon>
        <taxon>Parasitiformes</taxon>
        <taxon>Ixodida</taxon>
        <taxon>Ixodoidea</taxon>
        <taxon>Ixodidae</taxon>
        <taxon>Ixodinae</taxon>
        <taxon>Ixodes</taxon>
    </lineage>
</organism>
<dbReference type="Proteomes" id="UP000805193">
    <property type="component" value="Unassembled WGS sequence"/>
</dbReference>
<comment type="caution">
    <text evidence="1">The sequence shown here is derived from an EMBL/GenBank/DDBJ whole genome shotgun (WGS) entry which is preliminary data.</text>
</comment>
<evidence type="ECO:0000313" key="1">
    <source>
        <dbReference type="EMBL" id="KAG0427881.1"/>
    </source>
</evidence>
<reference evidence="1 2" key="1">
    <citation type="journal article" date="2020" name="Cell">
        <title>Large-Scale Comparative Analyses of Tick Genomes Elucidate Their Genetic Diversity and Vector Capacities.</title>
        <authorList>
            <consortium name="Tick Genome and Microbiome Consortium (TIGMIC)"/>
            <person name="Jia N."/>
            <person name="Wang J."/>
            <person name="Shi W."/>
            <person name="Du L."/>
            <person name="Sun Y."/>
            <person name="Zhan W."/>
            <person name="Jiang J.F."/>
            <person name="Wang Q."/>
            <person name="Zhang B."/>
            <person name="Ji P."/>
            <person name="Bell-Sakyi L."/>
            <person name="Cui X.M."/>
            <person name="Yuan T.T."/>
            <person name="Jiang B.G."/>
            <person name="Yang W.F."/>
            <person name="Lam T.T."/>
            <person name="Chang Q.C."/>
            <person name="Ding S.J."/>
            <person name="Wang X.J."/>
            <person name="Zhu J.G."/>
            <person name="Ruan X.D."/>
            <person name="Zhao L."/>
            <person name="Wei J.T."/>
            <person name="Ye R.Z."/>
            <person name="Que T.C."/>
            <person name="Du C.H."/>
            <person name="Zhou Y.H."/>
            <person name="Cheng J.X."/>
            <person name="Dai P.F."/>
            <person name="Guo W.B."/>
            <person name="Han X.H."/>
            <person name="Huang E.J."/>
            <person name="Li L.F."/>
            <person name="Wei W."/>
            <person name="Gao Y.C."/>
            <person name="Liu J.Z."/>
            <person name="Shao H.Z."/>
            <person name="Wang X."/>
            <person name="Wang C.C."/>
            <person name="Yang T.C."/>
            <person name="Huo Q.B."/>
            <person name="Li W."/>
            <person name="Chen H.Y."/>
            <person name="Chen S.E."/>
            <person name="Zhou L.G."/>
            <person name="Ni X.B."/>
            <person name="Tian J.H."/>
            <person name="Sheng Y."/>
            <person name="Liu T."/>
            <person name="Pan Y.S."/>
            <person name="Xia L.Y."/>
            <person name="Li J."/>
            <person name="Zhao F."/>
            <person name="Cao W.C."/>
        </authorList>
    </citation>
    <scope>NUCLEOTIDE SEQUENCE [LARGE SCALE GENOMIC DNA]</scope>
    <source>
        <strain evidence="1">Iper-2018</strain>
    </source>
</reference>
<proteinExistence type="predicted"/>
<gene>
    <name evidence="1" type="ORF">HPB47_025091</name>
</gene>
<dbReference type="EMBL" id="JABSTQ010009584">
    <property type="protein sequence ID" value="KAG0427881.1"/>
    <property type="molecule type" value="Genomic_DNA"/>
</dbReference>
<protein>
    <submittedName>
        <fullName evidence="1">Uncharacterized protein</fullName>
    </submittedName>
</protein>
<evidence type="ECO:0000313" key="2">
    <source>
        <dbReference type="Proteomes" id="UP000805193"/>
    </source>
</evidence>